<accession>Q5QL99</accession>
<reference evidence="2" key="1">
    <citation type="journal article" date="2005" name="Nature">
        <title>The map-based sequence of the rice genome.</title>
        <authorList>
            <consortium name="International rice genome sequencing project (IRGSP)"/>
            <person name="Matsumoto T."/>
            <person name="Wu J."/>
            <person name="Kanamori H."/>
            <person name="Katayose Y."/>
            <person name="Fujisawa M."/>
            <person name="Namiki N."/>
            <person name="Mizuno H."/>
            <person name="Yamamoto K."/>
            <person name="Antonio B.A."/>
            <person name="Baba T."/>
            <person name="Sakata K."/>
            <person name="Nagamura Y."/>
            <person name="Aoki H."/>
            <person name="Arikawa K."/>
            <person name="Arita K."/>
            <person name="Bito T."/>
            <person name="Chiden Y."/>
            <person name="Fujitsuka N."/>
            <person name="Fukunaka R."/>
            <person name="Hamada M."/>
            <person name="Harada C."/>
            <person name="Hayashi A."/>
            <person name="Hijishita S."/>
            <person name="Honda M."/>
            <person name="Hosokawa S."/>
            <person name="Ichikawa Y."/>
            <person name="Idonuma A."/>
            <person name="Iijima M."/>
            <person name="Ikeda M."/>
            <person name="Ikeno M."/>
            <person name="Ito K."/>
            <person name="Ito S."/>
            <person name="Ito T."/>
            <person name="Ito Y."/>
            <person name="Ito Y."/>
            <person name="Iwabuchi A."/>
            <person name="Kamiya K."/>
            <person name="Karasawa W."/>
            <person name="Kurita K."/>
            <person name="Katagiri S."/>
            <person name="Kikuta A."/>
            <person name="Kobayashi H."/>
            <person name="Kobayashi N."/>
            <person name="Machita K."/>
            <person name="Maehara T."/>
            <person name="Masukawa M."/>
            <person name="Mizubayashi T."/>
            <person name="Mukai Y."/>
            <person name="Nagasaki H."/>
            <person name="Nagata Y."/>
            <person name="Naito S."/>
            <person name="Nakashima M."/>
            <person name="Nakama Y."/>
            <person name="Nakamichi Y."/>
            <person name="Nakamura M."/>
            <person name="Meguro A."/>
            <person name="Negishi M."/>
            <person name="Ohta I."/>
            <person name="Ohta T."/>
            <person name="Okamoto M."/>
            <person name="Ono N."/>
            <person name="Saji S."/>
            <person name="Sakaguchi M."/>
            <person name="Sakai K."/>
            <person name="Shibata M."/>
            <person name="Shimokawa T."/>
            <person name="Song J."/>
            <person name="Takazaki Y."/>
            <person name="Terasawa K."/>
            <person name="Tsugane M."/>
            <person name="Tsuji K."/>
            <person name="Ueda S."/>
            <person name="Waki K."/>
            <person name="Yamagata H."/>
            <person name="Yamamoto M."/>
            <person name="Yamamoto S."/>
            <person name="Yamane H."/>
            <person name="Yoshiki S."/>
            <person name="Yoshihara R."/>
            <person name="Yukawa K."/>
            <person name="Zhong H."/>
            <person name="Yano M."/>
            <person name="Yuan Q."/>
            <person name="Ouyang S."/>
            <person name="Liu J."/>
            <person name="Jones K.M."/>
            <person name="Gansberger K."/>
            <person name="Moffat K."/>
            <person name="Hill J."/>
            <person name="Bera J."/>
            <person name="Fadrosh D."/>
            <person name="Jin S."/>
            <person name="Johri S."/>
            <person name="Kim M."/>
            <person name="Overton L."/>
            <person name="Reardon M."/>
            <person name="Tsitrin T."/>
            <person name="Vuong H."/>
            <person name="Weaver B."/>
            <person name="Ciecko A."/>
            <person name="Tallon L."/>
            <person name="Jackson J."/>
            <person name="Pai G."/>
            <person name="Aken S.V."/>
            <person name="Utterback T."/>
            <person name="Reidmuller S."/>
            <person name="Feldblyum T."/>
            <person name="Hsiao J."/>
            <person name="Zismann V."/>
            <person name="Iobst S."/>
            <person name="de Vazeille A.R."/>
            <person name="Buell C.R."/>
            <person name="Ying K."/>
            <person name="Li Y."/>
            <person name="Lu T."/>
            <person name="Huang Y."/>
            <person name="Zhao Q."/>
            <person name="Feng Q."/>
            <person name="Zhang L."/>
            <person name="Zhu J."/>
            <person name="Weng Q."/>
            <person name="Mu J."/>
            <person name="Lu Y."/>
            <person name="Fan D."/>
            <person name="Liu Y."/>
            <person name="Guan J."/>
            <person name="Zhang Y."/>
            <person name="Yu S."/>
            <person name="Liu X."/>
            <person name="Zhang Y."/>
            <person name="Hong G."/>
            <person name="Han B."/>
            <person name="Choisne N."/>
            <person name="Demange N."/>
            <person name="Orjeda G."/>
            <person name="Samain S."/>
            <person name="Cattolico L."/>
            <person name="Pelletier E."/>
            <person name="Couloux A."/>
            <person name="Segurens B."/>
            <person name="Wincker P."/>
            <person name="D'Hont A."/>
            <person name="Scarpelli C."/>
            <person name="Weissenbach J."/>
            <person name="Salanoubat M."/>
            <person name="Quetier F."/>
            <person name="Yu Y."/>
            <person name="Kim H.R."/>
            <person name="Rambo T."/>
            <person name="Currie J."/>
            <person name="Collura K."/>
            <person name="Luo M."/>
            <person name="Yang T."/>
            <person name="Ammiraju J.S.S."/>
            <person name="Engler F."/>
            <person name="Soderlund C."/>
            <person name="Wing R.A."/>
            <person name="Palmer L.E."/>
            <person name="de la Bastide M."/>
            <person name="Spiegel L."/>
            <person name="Nascimento L."/>
            <person name="Zutavern T."/>
            <person name="O'Shaughnessy A."/>
            <person name="Dike S."/>
            <person name="Dedhia N."/>
            <person name="Preston R."/>
            <person name="Balija V."/>
            <person name="McCombie W.R."/>
            <person name="Chow T."/>
            <person name="Chen H."/>
            <person name="Chung M."/>
            <person name="Chen C."/>
            <person name="Shaw J."/>
            <person name="Wu H."/>
            <person name="Hsiao K."/>
            <person name="Chao Y."/>
            <person name="Chu M."/>
            <person name="Cheng C."/>
            <person name="Hour A."/>
            <person name="Lee P."/>
            <person name="Lin S."/>
            <person name="Lin Y."/>
            <person name="Liou J."/>
            <person name="Liu S."/>
            <person name="Hsing Y."/>
            <person name="Raghuvanshi S."/>
            <person name="Mohanty A."/>
            <person name="Bharti A.K."/>
            <person name="Gaur A."/>
            <person name="Gupta V."/>
            <person name="Kumar D."/>
            <person name="Ravi V."/>
            <person name="Vij S."/>
            <person name="Kapur A."/>
            <person name="Khurana P."/>
            <person name="Khurana P."/>
            <person name="Khurana J.P."/>
            <person name="Tyagi A.K."/>
            <person name="Gaikwad K."/>
            <person name="Singh A."/>
            <person name="Dalal V."/>
            <person name="Srivastava S."/>
            <person name="Dixit A."/>
            <person name="Pal A.K."/>
            <person name="Ghazi I.A."/>
            <person name="Yadav M."/>
            <person name="Pandit A."/>
            <person name="Bhargava A."/>
            <person name="Sureshbabu K."/>
            <person name="Batra K."/>
            <person name="Sharma T.R."/>
            <person name="Mohapatra T."/>
            <person name="Singh N.K."/>
            <person name="Messing J."/>
            <person name="Nelson A.B."/>
            <person name="Fuks G."/>
            <person name="Kavchok S."/>
            <person name="Keizer G."/>
            <person name="Linton E."/>
            <person name="Llaca V."/>
            <person name="Song R."/>
            <person name="Tanyolac B."/>
            <person name="Young S."/>
            <person name="Ho-Il K."/>
            <person name="Hahn J.H."/>
            <person name="Sangsakoo G."/>
            <person name="Vanavichit A."/>
            <person name="de Mattos Luiz.A.T."/>
            <person name="Zimmer P.D."/>
            <person name="Malone G."/>
            <person name="Dellagostin O."/>
            <person name="de Oliveira A.C."/>
            <person name="Bevan M."/>
            <person name="Bancroft I."/>
            <person name="Minx P."/>
            <person name="Cordum H."/>
            <person name="Wilson R."/>
            <person name="Cheng Z."/>
            <person name="Jin W."/>
            <person name="Jiang J."/>
            <person name="Leong S.A."/>
            <person name="Iwama H."/>
            <person name="Gojobori T."/>
            <person name="Itoh T."/>
            <person name="Niimura Y."/>
            <person name="Fujii Y."/>
            <person name="Habara T."/>
            <person name="Sakai H."/>
            <person name="Sato Y."/>
            <person name="Wilson G."/>
            <person name="Kumar K."/>
            <person name="McCouch S."/>
            <person name="Juretic N."/>
            <person name="Hoen D."/>
            <person name="Wright S."/>
            <person name="Bruskiewich R."/>
            <person name="Bureau T."/>
            <person name="Miyao A."/>
            <person name="Hirochika H."/>
            <person name="Nishikawa T."/>
            <person name="Kadowaki K."/>
            <person name="Sugiura M."/>
            <person name="Burr B."/>
            <person name="Sasaki T."/>
        </authorList>
    </citation>
    <scope>NUCLEOTIDE SEQUENCE [LARGE SCALE GENOMIC DNA]</scope>
    <source>
        <strain evidence="2">cv. Nipponbare</strain>
    </source>
</reference>
<gene>
    <name evidence="1" type="ORF">B1074C08.4</name>
</gene>
<evidence type="ECO:0000313" key="1">
    <source>
        <dbReference type="EMBL" id="BAD73725.1"/>
    </source>
</evidence>
<name>Q5QL99_ORYSJ</name>
<reference evidence="2" key="2">
    <citation type="journal article" date="2008" name="Nucleic Acids Res.">
        <title>The rice annotation project database (RAP-DB): 2008 update.</title>
        <authorList>
            <consortium name="The rice annotation project (RAP)"/>
        </authorList>
    </citation>
    <scope>GENOME REANNOTATION</scope>
    <source>
        <strain evidence="2">cv. Nipponbare</strain>
    </source>
</reference>
<evidence type="ECO:0000313" key="2">
    <source>
        <dbReference type="Proteomes" id="UP000000763"/>
    </source>
</evidence>
<dbReference type="Proteomes" id="UP000000763">
    <property type="component" value="Chromosome 1"/>
</dbReference>
<organism evidence="1 2">
    <name type="scientific">Oryza sativa subsp. japonica</name>
    <name type="common">Rice</name>
    <dbReference type="NCBI Taxonomy" id="39947"/>
    <lineage>
        <taxon>Eukaryota</taxon>
        <taxon>Viridiplantae</taxon>
        <taxon>Streptophyta</taxon>
        <taxon>Embryophyta</taxon>
        <taxon>Tracheophyta</taxon>
        <taxon>Spermatophyta</taxon>
        <taxon>Magnoliopsida</taxon>
        <taxon>Liliopsida</taxon>
        <taxon>Poales</taxon>
        <taxon>Poaceae</taxon>
        <taxon>BOP clade</taxon>
        <taxon>Oryzoideae</taxon>
        <taxon>Oryzeae</taxon>
        <taxon>Oryzinae</taxon>
        <taxon>Oryza</taxon>
        <taxon>Oryza sativa</taxon>
    </lineage>
</organism>
<sequence>MARQQCLDRVGRDGDGAANAVEKMRERESDIEWRLGGPPPSRAVIAFGFACSRAISSTSPLSKSAIGGRHSPCAAPSRAAALHAMAFARRCRLPRRQ</sequence>
<dbReference type="AlphaFoldDB" id="Q5QL99"/>
<proteinExistence type="predicted"/>
<protein>
    <submittedName>
        <fullName evidence="1">Uncharacterized protein</fullName>
    </submittedName>
</protein>
<dbReference type="EMBL" id="AP004357">
    <property type="protein sequence ID" value="BAD73725.1"/>
    <property type="molecule type" value="Genomic_DNA"/>
</dbReference>